<evidence type="ECO:0000256" key="3">
    <source>
        <dbReference type="ARBA" id="ARBA00022617"/>
    </source>
</evidence>
<dbReference type="InterPro" id="IPR036396">
    <property type="entry name" value="Cyt_P450_sf"/>
</dbReference>
<dbReference type="GO" id="GO:0004497">
    <property type="term" value="F:monooxygenase activity"/>
    <property type="evidence" value="ECO:0007669"/>
    <property type="project" value="UniProtKB-KW"/>
</dbReference>
<keyword evidence="7 9" id="KW-0503">Monooxygenase</keyword>
<evidence type="ECO:0000256" key="1">
    <source>
        <dbReference type="ARBA" id="ARBA00001971"/>
    </source>
</evidence>
<evidence type="ECO:0000256" key="8">
    <source>
        <dbReference type="PIRSR" id="PIRSR602401-1"/>
    </source>
</evidence>
<comment type="caution">
    <text evidence="11">The sequence shown here is derived from an EMBL/GenBank/DDBJ whole genome shotgun (WGS) entry which is preliminary data.</text>
</comment>
<dbReference type="InterPro" id="IPR050121">
    <property type="entry name" value="Cytochrome_P450_monoxygenase"/>
</dbReference>
<dbReference type="PRINTS" id="PR00463">
    <property type="entry name" value="EP450I"/>
</dbReference>
<organism evidence="11 12">
    <name type="scientific">Podospora aff. communis PSN243</name>
    <dbReference type="NCBI Taxonomy" id="3040156"/>
    <lineage>
        <taxon>Eukaryota</taxon>
        <taxon>Fungi</taxon>
        <taxon>Dikarya</taxon>
        <taxon>Ascomycota</taxon>
        <taxon>Pezizomycotina</taxon>
        <taxon>Sordariomycetes</taxon>
        <taxon>Sordariomycetidae</taxon>
        <taxon>Sordariales</taxon>
        <taxon>Podosporaceae</taxon>
        <taxon>Podospora</taxon>
    </lineage>
</organism>
<dbReference type="GO" id="GO:0005506">
    <property type="term" value="F:iron ion binding"/>
    <property type="evidence" value="ECO:0007669"/>
    <property type="project" value="InterPro"/>
</dbReference>
<dbReference type="SUPFAM" id="SSF48264">
    <property type="entry name" value="Cytochrome P450"/>
    <property type="match status" value="1"/>
</dbReference>
<evidence type="ECO:0000256" key="2">
    <source>
        <dbReference type="ARBA" id="ARBA00010617"/>
    </source>
</evidence>
<comment type="similarity">
    <text evidence="2 9">Belongs to the cytochrome P450 family.</text>
</comment>
<dbReference type="GO" id="GO:0020037">
    <property type="term" value="F:heme binding"/>
    <property type="evidence" value="ECO:0007669"/>
    <property type="project" value="InterPro"/>
</dbReference>
<evidence type="ECO:0000256" key="6">
    <source>
        <dbReference type="ARBA" id="ARBA00023004"/>
    </source>
</evidence>
<dbReference type="Gene3D" id="1.10.630.10">
    <property type="entry name" value="Cytochrome P450"/>
    <property type="match status" value="1"/>
</dbReference>
<keyword evidence="4 8" id="KW-0479">Metal-binding</keyword>
<sequence length="517" mass="58611">MNTLFSSPWATLRQFPPSPLETAALALASYAIYYILSALYALTLSPLSRIPGPASRKFSYLPCAIASLRGRESHAVRDLHARYGPVVRVSPEMVSFAGPTAWKEIYGYPGVKKFKKSGYRQLRPGVPDLLTANGTDHARQRAALNRAFSDRALREQEHYFQDHVRLFLERLEARAERQEDVNLVQWVEFLAFDVIGTLAFSSSFGCLQEEKYHPWVTLLMDFFKSTHYVLTARLFGVFFPLVFASASIRRNLAKGQEHLRRSYEKVQQRLRMEENEERNDFWTYISRQNEQKGGSMSVEEMEVNAALLIPAGSDTISTTISGCLYLLLKNPGALARLRKEIQGNFTAEEDITMARLASLPYIRAVIDEALRLYPPLSGDLRREVPPEGAVVCGHFLPGGTIISVYALAANLLESNFAQPTRFTPERWLPEVSEEGKPTWASEDRLEACQPFSVGPRNCIGMSLAYAEAKLILARLLFRFDVELLDDGFEIEKQKVYIMWEKPPLNVRLRKRAKEGKS</sequence>
<keyword evidence="3 8" id="KW-0349">Heme</keyword>
<dbReference type="PROSITE" id="PS00086">
    <property type="entry name" value="CYTOCHROME_P450"/>
    <property type="match status" value="1"/>
</dbReference>
<dbReference type="CDD" id="cd11058">
    <property type="entry name" value="CYP60B-like"/>
    <property type="match status" value="1"/>
</dbReference>
<feature type="transmembrane region" description="Helical" evidence="10">
    <location>
        <begin position="20"/>
        <end position="42"/>
    </location>
</feature>
<evidence type="ECO:0000256" key="9">
    <source>
        <dbReference type="RuleBase" id="RU000461"/>
    </source>
</evidence>
<gene>
    <name evidence="11" type="ORF">QBC34DRAFT_486539</name>
</gene>
<feature type="transmembrane region" description="Helical" evidence="10">
    <location>
        <begin position="225"/>
        <end position="244"/>
    </location>
</feature>
<keyword evidence="6 8" id="KW-0408">Iron</keyword>
<evidence type="ECO:0000256" key="5">
    <source>
        <dbReference type="ARBA" id="ARBA00023002"/>
    </source>
</evidence>
<comment type="cofactor">
    <cofactor evidence="1 8">
        <name>heme</name>
        <dbReference type="ChEBI" id="CHEBI:30413"/>
    </cofactor>
</comment>
<keyword evidence="5 9" id="KW-0560">Oxidoreductase</keyword>
<keyword evidence="12" id="KW-1185">Reference proteome</keyword>
<evidence type="ECO:0000313" key="11">
    <source>
        <dbReference type="EMBL" id="KAK4446904.1"/>
    </source>
</evidence>
<dbReference type="InterPro" id="IPR002401">
    <property type="entry name" value="Cyt_P450_E_grp-I"/>
</dbReference>
<dbReference type="AlphaFoldDB" id="A0AAV9GFI6"/>
<keyword evidence="10" id="KW-0812">Transmembrane</keyword>
<evidence type="ECO:0000256" key="10">
    <source>
        <dbReference type="SAM" id="Phobius"/>
    </source>
</evidence>
<dbReference type="Pfam" id="PF00067">
    <property type="entry name" value="p450"/>
    <property type="match status" value="1"/>
</dbReference>
<dbReference type="Proteomes" id="UP001321760">
    <property type="component" value="Unassembled WGS sequence"/>
</dbReference>
<dbReference type="EMBL" id="MU865953">
    <property type="protein sequence ID" value="KAK4446904.1"/>
    <property type="molecule type" value="Genomic_DNA"/>
</dbReference>
<dbReference type="PANTHER" id="PTHR24305:SF29">
    <property type="entry name" value="BENZOATE-PARA-HYDROXYLASE"/>
    <property type="match status" value="1"/>
</dbReference>
<evidence type="ECO:0000256" key="7">
    <source>
        <dbReference type="ARBA" id="ARBA00023033"/>
    </source>
</evidence>
<accession>A0AAV9GFI6</accession>
<dbReference type="InterPro" id="IPR001128">
    <property type="entry name" value="Cyt_P450"/>
</dbReference>
<keyword evidence="10" id="KW-0472">Membrane</keyword>
<feature type="binding site" description="axial binding residue" evidence="8">
    <location>
        <position position="458"/>
    </location>
    <ligand>
        <name>heme</name>
        <dbReference type="ChEBI" id="CHEBI:30413"/>
    </ligand>
    <ligandPart>
        <name>Fe</name>
        <dbReference type="ChEBI" id="CHEBI:18248"/>
    </ligandPart>
</feature>
<reference evidence="11" key="2">
    <citation type="submission" date="2023-05" db="EMBL/GenBank/DDBJ databases">
        <authorList>
            <consortium name="Lawrence Berkeley National Laboratory"/>
            <person name="Steindorff A."/>
            <person name="Hensen N."/>
            <person name="Bonometti L."/>
            <person name="Westerberg I."/>
            <person name="Brannstrom I.O."/>
            <person name="Guillou S."/>
            <person name="Cros-Aarteil S."/>
            <person name="Calhoun S."/>
            <person name="Haridas S."/>
            <person name="Kuo A."/>
            <person name="Mondo S."/>
            <person name="Pangilinan J."/>
            <person name="Riley R."/>
            <person name="Labutti K."/>
            <person name="Andreopoulos B."/>
            <person name="Lipzen A."/>
            <person name="Chen C."/>
            <person name="Yanf M."/>
            <person name="Daum C."/>
            <person name="Ng V."/>
            <person name="Clum A."/>
            <person name="Ohm R."/>
            <person name="Martin F."/>
            <person name="Silar P."/>
            <person name="Natvig D."/>
            <person name="Lalanne C."/>
            <person name="Gautier V."/>
            <person name="Ament-Velasquez S.L."/>
            <person name="Kruys A."/>
            <person name="Hutchinson M.I."/>
            <person name="Powell A.J."/>
            <person name="Barry K."/>
            <person name="Miller A.N."/>
            <person name="Grigoriev I.V."/>
            <person name="Debuchy R."/>
            <person name="Gladieux P."/>
            <person name="Thoren M.H."/>
            <person name="Johannesson H."/>
        </authorList>
    </citation>
    <scope>NUCLEOTIDE SEQUENCE</scope>
    <source>
        <strain evidence="11">PSN243</strain>
    </source>
</reference>
<dbReference type="PANTHER" id="PTHR24305">
    <property type="entry name" value="CYTOCHROME P450"/>
    <property type="match status" value="1"/>
</dbReference>
<dbReference type="GO" id="GO:0016705">
    <property type="term" value="F:oxidoreductase activity, acting on paired donors, with incorporation or reduction of molecular oxygen"/>
    <property type="evidence" value="ECO:0007669"/>
    <property type="project" value="InterPro"/>
</dbReference>
<protein>
    <submittedName>
        <fullName evidence="11">Cytochrome P450 4F3 omega-hydroxylase</fullName>
    </submittedName>
</protein>
<keyword evidence="10" id="KW-1133">Transmembrane helix</keyword>
<name>A0AAV9GFI6_9PEZI</name>
<proteinExistence type="inferred from homology"/>
<dbReference type="InterPro" id="IPR017972">
    <property type="entry name" value="Cyt_P450_CS"/>
</dbReference>
<reference evidence="11" key="1">
    <citation type="journal article" date="2023" name="Mol. Phylogenet. Evol.">
        <title>Genome-scale phylogeny and comparative genomics of the fungal order Sordariales.</title>
        <authorList>
            <person name="Hensen N."/>
            <person name="Bonometti L."/>
            <person name="Westerberg I."/>
            <person name="Brannstrom I.O."/>
            <person name="Guillou S."/>
            <person name="Cros-Aarteil S."/>
            <person name="Calhoun S."/>
            <person name="Haridas S."/>
            <person name="Kuo A."/>
            <person name="Mondo S."/>
            <person name="Pangilinan J."/>
            <person name="Riley R."/>
            <person name="LaButti K."/>
            <person name="Andreopoulos B."/>
            <person name="Lipzen A."/>
            <person name="Chen C."/>
            <person name="Yan M."/>
            <person name="Daum C."/>
            <person name="Ng V."/>
            <person name="Clum A."/>
            <person name="Steindorff A."/>
            <person name="Ohm R.A."/>
            <person name="Martin F."/>
            <person name="Silar P."/>
            <person name="Natvig D.O."/>
            <person name="Lalanne C."/>
            <person name="Gautier V."/>
            <person name="Ament-Velasquez S.L."/>
            <person name="Kruys A."/>
            <person name="Hutchinson M.I."/>
            <person name="Powell A.J."/>
            <person name="Barry K."/>
            <person name="Miller A.N."/>
            <person name="Grigoriev I.V."/>
            <person name="Debuchy R."/>
            <person name="Gladieux P."/>
            <person name="Hiltunen Thoren M."/>
            <person name="Johannesson H."/>
        </authorList>
    </citation>
    <scope>NUCLEOTIDE SEQUENCE</scope>
    <source>
        <strain evidence="11">PSN243</strain>
    </source>
</reference>
<evidence type="ECO:0000313" key="12">
    <source>
        <dbReference type="Proteomes" id="UP001321760"/>
    </source>
</evidence>
<evidence type="ECO:0000256" key="4">
    <source>
        <dbReference type="ARBA" id="ARBA00022723"/>
    </source>
</evidence>
<dbReference type="PRINTS" id="PR00385">
    <property type="entry name" value="P450"/>
</dbReference>